<dbReference type="EMBL" id="JAXLQG010000008">
    <property type="protein sequence ID" value="KAK5536854.1"/>
    <property type="molecule type" value="Genomic_DNA"/>
</dbReference>
<keyword evidence="4" id="KW-1185">Reference proteome</keyword>
<dbReference type="InterPro" id="IPR050491">
    <property type="entry name" value="AmpC-like"/>
</dbReference>
<dbReference type="Pfam" id="PF00144">
    <property type="entry name" value="Beta-lactamase"/>
    <property type="match status" value="1"/>
</dbReference>
<dbReference type="Gene3D" id="2.40.128.600">
    <property type="match status" value="1"/>
</dbReference>
<sequence length="528" mass="58268">MADLDKRLQSTVATIEEILKLSSSAGASVGVAVNGKAVFKENFGFRDHCRSKRADSDTLYSIGSLTKSMTAAAAGIAVSQGSLKWESRICDILDNFRPSNRHLAENCTIADLLCHRSGLPGANTLWYQGGSEPLVAKKDIVPMINSMPANFDLRSSWGYSNWGFSLAGEVIEKATGEPWYELLCQNIWRPLGMHRTNTDPEWRNAENIAEGFSGLTNGEVFEVKSQVVDHCSIMGAAGGVVSSVNELLKYYSSLMHATQEDPAATCFKETSTLLSSHAVLHPPPFGLFTDTTYTFGLARTHLPARVGVISDNCGLVKEMPLMGTGSKPQVILYHSGTLSGFYASVYLLPETQSCVIVLVNTKPVCDSADWIAQALLQEVLNNELRHDFVQLAKESVQAQNSRYRQATETLKKDRVEGTSCRHLSAFVGRYVWNCAIYFVEIVEQCGNLELVIMGRHDQHYTLKHHHNDSFTWLMTDEEEAKRGRFIQSAQTYKIVFNANGRGEIIGLTWPAMGGMDGNFLKSNLQVAC</sequence>
<accession>A0AAV9QBL9</accession>
<evidence type="ECO:0000313" key="4">
    <source>
        <dbReference type="Proteomes" id="UP001345827"/>
    </source>
</evidence>
<evidence type="ECO:0000313" key="3">
    <source>
        <dbReference type="EMBL" id="KAK5536854.1"/>
    </source>
</evidence>
<organism evidence="3 4">
    <name type="scientific">Vermiconidia calcicola</name>
    <dbReference type="NCBI Taxonomy" id="1690605"/>
    <lineage>
        <taxon>Eukaryota</taxon>
        <taxon>Fungi</taxon>
        <taxon>Dikarya</taxon>
        <taxon>Ascomycota</taxon>
        <taxon>Pezizomycotina</taxon>
        <taxon>Dothideomycetes</taxon>
        <taxon>Dothideomycetidae</taxon>
        <taxon>Mycosphaerellales</taxon>
        <taxon>Extremaceae</taxon>
        <taxon>Vermiconidia</taxon>
    </lineage>
</organism>
<evidence type="ECO:0000259" key="2">
    <source>
        <dbReference type="Pfam" id="PF00144"/>
    </source>
</evidence>
<feature type="domain" description="Beta-lactamase-related" evidence="2">
    <location>
        <begin position="15"/>
        <end position="376"/>
    </location>
</feature>
<protein>
    <recommendedName>
        <fullName evidence="2">Beta-lactamase-related domain-containing protein</fullName>
    </recommendedName>
</protein>
<dbReference type="Gene3D" id="3.40.710.10">
    <property type="entry name" value="DD-peptidase/beta-lactamase superfamily"/>
    <property type="match status" value="1"/>
</dbReference>
<evidence type="ECO:0000256" key="1">
    <source>
        <dbReference type="ARBA" id="ARBA00038215"/>
    </source>
</evidence>
<proteinExistence type="inferred from homology"/>
<reference evidence="3 4" key="1">
    <citation type="submission" date="2023-06" db="EMBL/GenBank/DDBJ databases">
        <title>Black Yeasts Isolated from many extreme environments.</title>
        <authorList>
            <person name="Coleine C."/>
            <person name="Stajich J.E."/>
            <person name="Selbmann L."/>
        </authorList>
    </citation>
    <scope>NUCLEOTIDE SEQUENCE [LARGE SCALE GENOMIC DNA]</scope>
    <source>
        <strain evidence="3 4">CCFEE 5887</strain>
    </source>
</reference>
<comment type="caution">
    <text evidence="3">The sequence shown here is derived from an EMBL/GenBank/DDBJ whole genome shotgun (WGS) entry which is preliminary data.</text>
</comment>
<dbReference type="InterPro" id="IPR001466">
    <property type="entry name" value="Beta-lactam-related"/>
</dbReference>
<name>A0AAV9QBL9_9PEZI</name>
<comment type="similarity">
    <text evidence="1">Belongs to the peptidase S12 family.</text>
</comment>
<dbReference type="InterPro" id="IPR012338">
    <property type="entry name" value="Beta-lactam/transpept-like"/>
</dbReference>
<gene>
    <name evidence="3" type="ORF">LTR25_005529</name>
</gene>
<dbReference type="AlphaFoldDB" id="A0AAV9QBL9"/>
<dbReference type="SUPFAM" id="SSF56601">
    <property type="entry name" value="beta-lactamase/transpeptidase-like"/>
    <property type="match status" value="1"/>
</dbReference>
<dbReference type="PANTHER" id="PTHR46825">
    <property type="entry name" value="D-ALANYL-D-ALANINE-CARBOXYPEPTIDASE/ENDOPEPTIDASE AMPH"/>
    <property type="match status" value="1"/>
</dbReference>
<dbReference type="PANTHER" id="PTHR46825:SF14">
    <property type="entry name" value="BETA-LACTAMASE-RELATED DOMAIN-CONTAINING PROTEIN"/>
    <property type="match status" value="1"/>
</dbReference>
<dbReference type="Proteomes" id="UP001345827">
    <property type="component" value="Unassembled WGS sequence"/>
</dbReference>